<dbReference type="Proteomes" id="UP000004699">
    <property type="component" value="Unassembled WGS sequence"/>
</dbReference>
<dbReference type="HAMAP" id="MF_00848">
    <property type="entry name" value="Uup"/>
    <property type="match status" value="1"/>
</dbReference>
<reference evidence="14" key="1">
    <citation type="journal article" date="2013" name="BMC Microbiol.">
        <title>Taxonomy and evolution of bacteriochlorophyll a-containing members of the OM60/NOR5 clade of marine gammaproteobacteria: description of Luminiphilus syltensis gen. nov., sp. nov., reclassification of Haliea rubra as Pseudohaliea rubra gen. nov., comb. nov., and emendation of Chromatocurvus halotolerans.</title>
        <authorList>
            <person name="Spring S."/>
            <person name="Riedel T."/>
            <person name="Sproer C."/>
            <person name="Yan S."/>
            <person name="Harder J."/>
            <person name="Fuchs B.M."/>
        </authorList>
    </citation>
    <scope>NUCLEOTIDE SEQUENCE [LARGE SCALE GENOMIC DNA]</scope>
    <source>
        <strain evidence="14">NOR51-B</strain>
    </source>
</reference>
<evidence type="ECO:0000256" key="1">
    <source>
        <dbReference type="ARBA" id="ARBA00022490"/>
    </source>
</evidence>
<comment type="similarity">
    <text evidence="10 11">Belongs to the ABC transporter superfamily. ABCF family. Uup subfamily.</text>
</comment>
<evidence type="ECO:0000256" key="4">
    <source>
        <dbReference type="ARBA" id="ARBA00022763"/>
    </source>
</evidence>
<comment type="subcellular location">
    <subcellularLocation>
        <location evidence="11">Cytoplasm</location>
    </subcellularLocation>
    <text evidence="11">Associates with ribosomes.</text>
</comment>
<dbReference type="InterPro" id="IPR043686">
    <property type="entry name" value="Uup"/>
</dbReference>
<dbReference type="OrthoDB" id="9762051at2"/>
<dbReference type="InterPro" id="IPR032781">
    <property type="entry name" value="ABC_tran_Xtn"/>
</dbReference>
<keyword evidence="6 11" id="KW-0067">ATP-binding</keyword>
<dbReference type="Pfam" id="PF00005">
    <property type="entry name" value="ABC_tran"/>
    <property type="match status" value="2"/>
</dbReference>
<comment type="catalytic activity">
    <reaction evidence="9 11">
        <text>ATP + H2O = ADP + phosphate + H(+)</text>
        <dbReference type="Rhea" id="RHEA:13065"/>
        <dbReference type="ChEBI" id="CHEBI:15377"/>
        <dbReference type="ChEBI" id="CHEBI:15378"/>
        <dbReference type="ChEBI" id="CHEBI:30616"/>
        <dbReference type="ChEBI" id="CHEBI:43474"/>
        <dbReference type="ChEBI" id="CHEBI:456216"/>
    </reaction>
</comment>
<dbReference type="InterPro" id="IPR017871">
    <property type="entry name" value="ABC_transporter-like_CS"/>
</dbReference>
<dbReference type="SUPFAM" id="SSF52540">
    <property type="entry name" value="P-loop containing nucleoside triphosphate hydrolases"/>
    <property type="match status" value="2"/>
</dbReference>
<dbReference type="FunFam" id="3.40.50.300:FF:000309">
    <property type="entry name" value="ABC transporter ATP-binding protein"/>
    <property type="match status" value="1"/>
</dbReference>
<dbReference type="EMBL" id="DS999411">
    <property type="protein sequence ID" value="EED35664.1"/>
    <property type="molecule type" value="Genomic_DNA"/>
</dbReference>
<keyword evidence="14" id="KW-1185">Reference proteome</keyword>
<dbReference type="SMART" id="SM00382">
    <property type="entry name" value="AAA"/>
    <property type="match status" value="2"/>
</dbReference>
<evidence type="ECO:0000256" key="11">
    <source>
        <dbReference type="HAMAP-Rule" id="MF_00848"/>
    </source>
</evidence>
<organism evidence="13 14">
    <name type="scientific">Luminiphilus syltensis NOR5-1B</name>
    <dbReference type="NCBI Taxonomy" id="565045"/>
    <lineage>
        <taxon>Bacteria</taxon>
        <taxon>Pseudomonadati</taxon>
        <taxon>Pseudomonadota</taxon>
        <taxon>Gammaproteobacteria</taxon>
        <taxon>Cellvibrionales</taxon>
        <taxon>Halieaceae</taxon>
        <taxon>Luminiphilus</taxon>
    </lineage>
</organism>
<keyword evidence="1 11" id="KW-0963">Cytoplasm</keyword>
<name>B8KRU5_9GAMM</name>
<dbReference type="InterPro" id="IPR037118">
    <property type="entry name" value="Val-tRNA_synth_C_sf"/>
</dbReference>
<feature type="domain" description="ABC transporter" evidence="12">
    <location>
        <begin position="315"/>
        <end position="532"/>
    </location>
</feature>
<sequence>MALLRLEQVELHFGTHVILDHVDLNLSKGTRLGLLGRNGAGKTTLFRLLAGDIQPDDGSRWIDPGVKLARLDQELPSAVDATVYDVIAGGLAGTGELITRYHQLILDPEADLDEMARVQSQLEAADGWALQQRVETVISQLELPGDTPLSALSGGWRRRVSLGRALVSEPDILLLDEPTNHLDIPTIEWLEAQLVQFRGALVLITHDRRFLQNVVTSIAELERGHLSVWEGDYQGFLRFREQQLEAEERANALFDKKLAEEEVWIRQGIKARRTRNEGRVRALEAMREQRAERRERVGSADFSVQDAGQSGKLVAEVEDISFSYDGERIVDGFSTIIQRGDRIGIVGRNGVGKTTLVKLLLGELAPDGGVVKIGTKLEVAYSDQLRGHLDPEANLIDNICGGQEFIEVDGKRRHAISYLGDFLFSPQRVRTPVKALSGGERNRAILAKLFTRPANLLVLDEPTNDLDIETLELLEEILMAFKGTVLLVSHDRDFMDSVVTSLLVMNGDGRVEEQAGGFSDWEARGGRLVDALTPSDEPVARVQVKPSSSPAKLAASPKARKLSYKEQRELDALPDKIEQLEAQQADLESKTSDPAFYQQPQDAVKATLAELNSVNELLDETLERWTELDSEAG</sequence>
<dbReference type="GO" id="GO:0003677">
    <property type="term" value="F:DNA binding"/>
    <property type="evidence" value="ECO:0007669"/>
    <property type="project" value="UniProtKB-UniRule"/>
</dbReference>
<keyword evidence="2 11" id="KW-0677">Repeat</keyword>
<dbReference type="Pfam" id="PF12848">
    <property type="entry name" value="ABC_tran_Xtn"/>
    <property type="match status" value="1"/>
</dbReference>
<comment type="function">
    <text evidence="11">Probably plays a role in ribosome assembly or function. May be involved in resolution of branched DNA intermediates that result from template switching in postreplication gaps. Binds DNA and has ATPase activity.</text>
</comment>
<proteinExistence type="inferred from homology"/>
<dbReference type="Gene3D" id="3.40.50.300">
    <property type="entry name" value="P-loop containing nucleotide triphosphate hydrolases"/>
    <property type="match status" value="2"/>
</dbReference>
<keyword evidence="5 11" id="KW-0378">Hydrolase</keyword>
<evidence type="ECO:0000256" key="5">
    <source>
        <dbReference type="ARBA" id="ARBA00022801"/>
    </source>
</evidence>
<evidence type="ECO:0000256" key="2">
    <source>
        <dbReference type="ARBA" id="ARBA00022737"/>
    </source>
</evidence>
<dbReference type="FunFam" id="3.40.50.300:FF:000011">
    <property type="entry name" value="Putative ABC transporter ATP-binding component"/>
    <property type="match status" value="1"/>
</dbReference>
<gene>
    <name evidence="11" type="primary">uup</name>
    <name evidence="13" type="ORF">NOR51B_1611</name>
</gene>
<dbReference type="STRING" id="565045.NOR51B_1611"/>
<dbReference type="EC" id="3.6.1.-" evidence="11"/>
<dbReference type="GO" id="GO:0043022">
    <property type="term" value="F:ribosome binding"/>
    <property type="evidence" value="ECO:0007669"/>
    <property type="project" value="UniProtKB-UniRule"/>
</dbReference>
<dbReference type="InterPro" id="IPR003593">
    <property type="entry name" value="AAA+_ATPase"/>
</dbReference>
<keyword evidence="3 11" id="KW-0547">Nucleotide-binding</keyword>
<dbReference type="GO" id="GO:0016887">
    <property type="term" value="F:ATP hydrolysis activity"/>
    <property type="evidence" value="ECO:0007669"/>
    <property type="project" value="UniProtKB-UniRule"/>
</dbReference>
<dbReference type="InterPro" id="IPR027417">
    <property type="entry name" value="P-loop_NTPase"/>
</dbReference>
<evidence type="ECO:0000256" key="6">
    <source>
        <dbReference type="ARBA" id="ARBA00022840"/>
    </source>
</evidence>
<dbReference type="GO" id="GO:0005524">
    <property type="term" value="F:ATP binding"/>
    <property type="evidence" value="ECO:0007669"/>
    <property type="project" value="UniProtKB-UniRule"/>
</dbReference>
<dbReference type="InterPro" id="IPR003439">
    <property type="entry name" value="ABC_transporter-like_ATP-bd"/>
</dbReference>
<evidence type="ECO:0000256" key="3">
    <source>
        <dbReference type="ARBA" id="ARBA00022741"/>
    </source>
</evidence>
<keyword evidence="7 11" id="KW-0238">DNA-binding</keyword>
<evidence type="ECO:0000256" key="9">
    <source>
        <dbReference type="ARBA" id="ARBA00049360"/>
    </source>
</evidence>
<dbReference type="GO" id="GO:0006281">
    <property type="term" value="P:DNA repair"/>
    <property type="evidence" value="ECO:0007669"/>
    <property type="project" value="UniProtKB-KW"/>
</dbReference>
<evidence type="ECO:0000313" key="13">
    <source>
        <dbReference type="EMBL" id="EED35664.1"/>
    </source>
</evidence>
<evidence type="ECO:0000256" key="8">
    <source>
        <dbReference type="ARBA" id="ARBA00023204"/>
    </source>
</evidence>
<keyword evidence="11" id="KW-0175">Coiled coil</keyword>
<feature type="coiled-coil region" evidence="11">
    <location>
        <begin position="570"/>
        <end position="628"/>
    </location>
</feature>
<dbReference type="PANTHER" id="PTHR42855:SF1">
    <property type="entry name" value="ABC TRANSPORTER DOMAIN-CONTAINING PROTEIN"/>
    <property type="match status" value="1"/>
</dbReference>
<keyword evidence="8 11" id="KW-0234">DNA repair</keyword>
<dbReference type="HOGENOM" id="CLU_000604_36_0_6"/>
<keyword evidence="4 11" id="KW-0227">DNA damage</keyword>
<dbReference type="AlphaFoldDB" id="B8KRU5"/>
<dbReference type="InterPro" id="IPR032524">
    <property type="entry name" value="ABC_tran_C"/>
</dbReference>
<evidence type="ECO:0000256" key="10">
    <source>
        <dbReference type="ARBA" id="ARBA00061478"/>
    </source>
</evidence>
<dbReference type="PROSITE" id="PS50893">
    <property type="entry name" value="ABC_TRANSPORTER_2"/>
    <property type="match status" value="2"/>
</dbReference>
<feature type="binding site" evidence="11">
    <location>
        <begin position="347"/>
        <end position="354"/>
    </location>
    <ligand>
        <name>ATP</name>
        <dbReference type="ChEBI" id="CHEBI:30616"/>
        <label>2</label>
    </ligand>
</feature>
<evidence type="ECO:0000256" key="7">
    <source>
        <dbReference type="ARBA" id="ARBA00023125"/>
    </source>
</evidence>
<dbReference type="InterPro" id="IPR051309">
    <property type="entry name" value="ABCF_ATPase"/>
</dbReference>
<evidence type="ECO:0000313" key="14">
    <source>
        <dbReference type="Proteomes" id="UP000004699"/>
    </source>
</evidence>
<dbReference type="GO" id="GO:0005737">
    <property type="term" value="C:cytoplasm"/>
    <property type="evidence" value="ECO:0007669"/>
    <property type="project" value="UniProtKB-SubCell"/>
</dbReference>
<dbReference type="Pfam" id="PF16326">
    <property type="entry name" value="ABC_tran_CTD"/>
    <property type="match status" value="1"/>
</dbReference>
<evidence type="ECO:0000259" key="12">
    <source>
        <dbReference type="PROSITE" id="PS50893"/>
    </source>
</evidence>
<dbReference type="Gene3D" id="1.10.287.380">
    <property type="entry name" value="Valyl-tRNA synthetase, C-terminal domain"/>
    <property type="match status" value="1"/>
</dbReference>
<dbReference type="eggNOG" id="COG0488">
    <property type="taxonomic scope" value="Bacteria"/>
</dbReference>
<feature type="binding site" evidence="11">
    <location>
        <begin position="36"/>
        <end position="43"/>
    </location>
    <ligand>
        <name>ATP</name>
        <dbReference type="ChEBI" id="CHEBI:30616"/>
        <label>1</label>
    </ligand>
</feature>
<dbReference type="CDD" id="cd03221">
    <property type="entry name" value="ABCF_EF-3"/>
    <property type="match status" value="2"/>
</dbReference>
<dbReference type="PROSITE" id="PS00211">
    <property type="entry name" value="ABC_TRANSPORTER_1"/>
    <property type="match status" value="2"/>
</dbReference>
<feature type="domain" description="ABC transporter" evidence="12">
    <location>
        <begin position="4"/>
        <end position="248"/>
    </location>
</feature>
<dbReference type="PANTHER" id="PTHR42855">
    <property type="entry name" value="ABC TRANSPORTER ATP-BINDING SUBUNIT"/>
    <property type="match status" value="1"/>
</dbReference>
<protein>
    <recommendedName>
        <fullName evidence="11">ATP-binding protein Uup</fullName>
        <ecNumber evidence="11">3.6.1.-</ecNumber>
    </recommendedName>
</protein>
<dbReference type="RefSeq" id="WP_009020410.1">
    <property type="nucleotide sequence ID" value="NZ_DS999411.1"/>
</dbReference>
<accession>B8KRU5</accession>